<keyword evidence="1" id="KW-0472">Membrane</keyword>
<feature type="domain" description="Cytochrome c oxidase subunit IV bacterial aa3 type" evidence="2">
    <location>
        <begin position="4"/>
        <end position="47"/>
    </location>
</feature>
<dbReference type="Gene3D" id="1.20.5.160">
    <property type="entry name" value="Bacterial aa3 type cytochrome c oxidase subunit IV"/>
    <property type="match status" value="1"/>
</dbReference>
<protein>
    <submittedName>
        <fullName evidence="3">Aa3-type cytochrome c oxidase subunit IV</fullName>
    </submittedName>
</protein>
<proteinExistence type="predicted"/>
<dbReference type="InterPro" id="IPR012422">
    <property type="entry name" value="Cyt_c_oxidase_su4_bac-aa3"/>
</dbReference>
<feature type="transmembrane region" description="Helical" evidence="1">
    <location>
        <begin position="53"/>
        <end position="72"/>
    </location>
</feature>
<gene>
    <name evidence="3" type="ORF">DI565_06765</name>
</gene>
<organism evidence="3 4">
    <name type="scientific">Ancylobacter novellus</name>
    <name type="common">Thiobacillus novellus</name>
    <dbReference type="NCBI Taxonomy" id="921"/>
    <lineage>
        <taxon>Bacteria</taxon>
        <taxon>Pseudomonadati</taxon>
        <taxon>Pseudomonadota</taxon>
        <taxon>Alphaproteobacteria</taxon>
        <taxon>Hyphomicrobiales</taxon>
        <taxon>Xanthobacteraceae</taxon>
        <taxon>Ancylobacter</taxon>
    </lineage>
</organism>
<evidence type="ECO:0000313" key="4">
    <source>
        <dbReference type="Proteomes" id="UP000249577"/>
    </source>
</evidence>
<dbReference type="Pfam" id="PF07835">
    <property type="entry name" value="COX4_pro_2"/>
    <property type="match status" value="1"/>
</dbReference>
<dbReference type="SUPFAM" id="SSF81469">
    <property type="entry name" value="Bacterial aa3 type cytochrome c oxidase subunit IV"/>
    <property type="match status" value="1"/>
</dbReference>
<dbReference type="Proteomes" id="UP000249577">
    <property type="component" value="Unassembled WGS sequence"/>
</dbReference>
<evidence type="ECO:0000256" key="1">
    <source>
        <dbReference type="SAM" id="Phobius"/>
    </source>
</evidence>
<evidence type="ECO:0000313" key="3">
    <source>
        <dbReference type="EMBL" id="PZQ17079.1"/>
    </source>
</evidence>
<keyword evidence="1" id="KW-1133">Transmembrane helix</keyword>
<dbReference type="AlphaFoldDB" id="A0A2W5KLZ4"/>
<reference evidence="3 4" key="1">
    <citation type="submission" date="2017-08" db="EMBL/GenBank/DDBJ databases">
        <title>Infants hospitalized years apart are colonized by the same room-sourced microbial strains.</title>
        <authorList>
            <person name="Brooks B."/>
            <person name="Olm M.R."/>
            <person name="Firek B.A."/>
            <person name="Baker R."/>
            <person name="Thomas B.C."/>
            <person name="Morowitz M.J."/>
            <person name="Banfield J.F."/>
        </authorList>
    </citation>
    <scope>NUCLEOTIDE SEQUENCE [LARGE SCALE GENOMIC DNA]</scope>
    <source>
        <strain evidence="3">S2_005_003_R2_43</strain>
    </source>
</reference>
<name>A0A2W5KLZ4_ANCNO</name>
<accession>A0A2W5KLZ4</accession>
<dbReference type="InterPro" id="IPR036596">
    <property type="entry name" value="Cyt-C_aa3_sf"/>
</dbReference>
<keyword evidence="1" id="KW-0812">Transmembrane</keyword>
<feature type="transmembrane region" description="Helical" evidence="1">
    <location>
        <begin position="79"/>
        <end position="96"/>
    </location>
</feature>
<evidence type="ECO:0000259" key="2">
    <source>
        <dbReference type="Pfam" id="PF07835"/>
    </source>
</evidence>
<dbReference type="EMBL" id="QFPN01000003">
    <property type="protein sequence ID" value="PZQ17079.1"/>
    <property type="molecule type" value="Genomic_DNA"/>
</dbReference>
<comment type="caution">
    <text evidence="3">The sequence shown here is derived from an EMBL/GenBank/DDBJ whole genome shotgun (WGS) entry which is preliminary data.</text>
</comment>
<sequence length="97" mass="9930">MAEHAHTEYATATGNDYAEHERTYALVMKLSKVATAAIILVVIALGIGGVSGAWGLTAFGVILAIVTGVIGAMSEKGTIVPVVIAGVVTVGLWFLFG</sequence>